<feature type="zinc finger region" description="TRAF-type" evidence="7">
    <location>
        <begin position="108"/>
        <end position="155"/>
    </location>
</feature>
<comment type="subcellular location">
    <subcellularLocation>
        <location evidence="1">Cytoplasm</location>
    </subcellularLocation>
</comment>
<accession>A0AAV7JMX3</accession>
<dbReference type="InterPro" id="IPR008974">
    <property type="entry name" value="TRAF-like"/>
</dbReference>
<dbReference type="EMBL" id="JAKMXF010000318">
    <property type="protein sequence ID" value="KAI6649794.1"/>
    <property type="molecule type" value="Genomic_DNA"/>
</dbReference>
<keyword evidence="9" id="KW-0675">Receptor</keyword>
<dbReference type="GO" id="GO:0008270">
    <property type="term" value="F:zinc ion binding"/>
    <property type="evidence" value="ECO:0007669"/>
    <property type="project" value="UniProtKB-KW"/>
</dbReference>
<gene>
    <name evidence="9" type="ORF">LOD99_6583</name>
</gene>
<dbReference type="GO" id="GO:0005737">
    <property type="term" value="C:cytoplasm"/>
    <property type="evidence" value="ECO:0007669"/>
    <property type="project" value="UniProtKB-SubCell"/>
</dbReference>
<feature type="zinc finger region" description="TRAF-type" evidence="7">
    <location>
        <begin position="163"/>
        <end position="209"/>
    </location>
</feature>
<evidence type="ECO:0000256" key="1">
    <source>
        <dbReference type="ARBA" id="ARBA00004496"/>
    </source>
</evidence>
<dbReference type="InterPro" id="IPR001293">
    <property type="entry name" value="Znf_TRAF"/>
</dbReference>
<dbReference type="Pfam" id="PF02176">
    <property type="entry name" value="zf-TRAF"/>
    <property type="match status" value="1"/>
</dbReference>
<name>A0AAV7JMX3_9METZ</name>
<dbReference type="Proteomes" id="UP001165289">
    <property type="component" value="Unassembled WGS sequence"/>
</dbReference>
<comment type="caution">
    <text evidence="9">The sequence shown here is derived from an EMBL/GenBank/DDBJ whole genome shotgun (WGS) entry which is preliminary data.</text>
</comment>
<proteinExistence type="predicted"/>
<organism evidence="9 10">
    <name type="scientific">Oopsacas minuta</name>
    <dbReference type="NCBI Taxonomy" id="111878"/>
    <lineage>
        <taxon>Eukaryota</taxon>
        <taxon>Metazoa</taxon>
        <taxon>Porifera</taxon>
        <taxon>Hexactinellida</taxon>
        <taxon>Hexasterophora</taxon>
        <taxon>Lyssacinosida</taxon>
        <taxon>Leucopsacidae</taxon>
        <taxon>Oopsacas</taxon>
    </lineage>
</organism>
<protein>
    <submittedName>
        <fullName evidence="9">TNF receptor-associated factor 4 isoform X2</fullName>
    </submittedName>
</protein>
<evidence type="ECO:0000256" key="3">
    <source>
        <dbReference type="ARBA" id="ARBA00022723"/>
    </source>
</evidence>
<keyword evidence="5 7" id="KW-0863">Zinc-finger</keyword>
<evidence type="ECO:0000256" key="2">
    <source>
        <dbReference type="ARBA" id="ARBA00022490"/>
    </source>
</evidence>
<dbReference type="PANTHER" id="PTHR10131:SF94">
    <property type="entry name" value="TNF RECEPTOR-ASSOCIATED FACTOR 4"/>
    <property type="match status" value="1"/>
</dbReference>
<keyword evidence="6 7" id="KW-0862">Zinc</keyword>
<evidence type="ECO:0000256" key="5">
    <source>
        <dbReference type="ARBA" id="ARBA00022771"/>
    </source>
</evidence>
<feature type="domain" description="TRAF-type" evidence="8">
    <location>
        <begin position="163"/>
        <end position="209"/>
    </location>
</feature>
<reference evidence="9 10" key="1">
    <citation type="journal article" date="2023" name="BMC Biol.">
        <title>The compact genome of the sponge Oopsacas minuta (Hexactinellida) is lacking key metazoan core genes.</title>
        <authorList>
            <person name="Santini S."/>
            <person name="Schenkelaars Q."/>
            <person name="Jourda C."/>
            <person name="Duchesne M."/>
            <person name="Belahbib H."/>
            <person name="Rocher C."/>
            <person name="Selva M."/>
            <person name="Riesgo A."/>
            <person name="Vervoort M."/>
            <person name="Leys S.P."/>
            <person name="Kodjabachian L."/>
            <person name="Le Bivic A."/>
            <person name="Borchiellini C."/>
            <person name="Claverie J.M."/>
            <person name="Renard E."/>
        </authorList>
    </citation>
    <scope>NUCLEOTIDE SEQUENCE [LARGE SCALE GENOMIC DNA]</scope>
    <source>
        <strain evidence="9">SPO-2</strain>
    </source>
</reference>
<keyword evidence="4" id="KW-0677">Repeat</keyword>
<feature type="domain" description="TRAF-type" evidence="8">
    <location>
        <begin position="108"/>
        <end position="155"/>
    </location>
</feature>
<evidence type="ECO:0000256" key="7">
    <source>
        <dbReference type="PROSITE-ProRule" id="PRU00207"/>
    </source>
</evidence>
<evidence type="ECO:0000256" key="4">
    <source>
        <dbReference type="ARBA" id="ARBA00022737"/>
    </source>
</evidence>
<evidence type="ECO:0000313" key="10">
    <source>
        <dbReference type="Proteomes" id="UP001165289"/>
    </source>
</evidence>
<dbReference type="SUPFAM" id="SSF49599">
    <property type="entry name" value="TRAF domain-like"/>
    <property type="match status" value="2"/>
</dbReference>
<sequence>MAISSADSIPTLCRVQIGEKIGGYRKDLLIENLSERDELFLVCSRCSGILRDACTVSSGEQVCEDCIDEDEQSLPNLQVRNTVIQLKCRCPLSQSGCEWSNEIKHCESHLQTCQFVYVNCQFGCDIVMTRAEEQSHLKETCVLRTVKCEHCGVVCVAGEINEHSGVCEELMVDCDLGCGVRVKREFLGKHLRTECEEGEVTCPYEKYGCDIGEVTRKELRPHLEEKRNTHTELRLNSMEEQIKNQNSLIEYLSTKVAALENHNQILAMKTQDRTNVLVWEIQNMHANLTFQTIIMKAPSSPVLKISRYEMRFGWWVEGDILTVDIFSVLGRDDGELEWPFIANCCIRLICDSDPVNRSLEIKKMIQVKRKSPSILNMPGTRIASVNKAIVLAPGFMRAGVLKIEIRLDGLNTI</sequence>
<evidence type="ECO:0000313" key="9">
    <source>
        <dbReference type="EMBL" id="KAI6649794.1"/>
    </source>
</evidence>
<dbReference type="Gene3D" id="3.30.40.10">
    <property type="entry name" value="Zinc/RING finger domain, C3HC4 (zinc finger)"/>
    <property type="match status" value="2"/>
</dbReference>
<evidence type="ECO:0000256" key="6">
    <source>
        <dbReference type="ARBA" id="ARBA00022833"/>
    </source>
</evidence>
<evidence type="ECO:0000259" key="8">
    <source>
        <dbReference type="PROSITE" id="PS50145"/>
    </source>
</evidence>
<dbReference type="Gene3D" id="2.60.210.10">
    <property type="entry name" value="Apoptosis, Tumor Necrosis Factor Receptor Associated Protein 2, Chain A"/>
    <property type="match status" value="1"/>
</dbReference>
<dbReference type="AlphaFoldDB" id="A0AAV7JMX3"/>
<dbReference type="PANTHER" id="PTHR10131">
    <property type="entry name" value="TNF RECEPTOR ASSOCIATED FACTOR"/>
    <property type="match status" value="1"/>
</dbReference>
<keyword evidence="10" id="KW-1185">Reference proteome</keyword>
<keyword evidence="2" id="KW-0963">Cytoplasm</keyword>
<dbReference type="InterPro" id="IPR013083">
    <property type="entry name" value="Znf_RING/FYVE/PHD"/>
</dbReference>
<keyword evidence="3 7" id="KW-0479">Metal-binding</keyword>
<dbReference type="PROSITE" id="PS50145">
    <property type="entry name" value="ZF_TRAF"/>
    <property type="match status" value="2"/>
</dbReference>